<dbReference type="FunFam" id="3.30.413.10:FF:000012">
    <property type="entry name" value="4-hydroxy-3-methylbut-2-en-1-yl diphosphate synthase (flavodoxin)"/>
    <property type="match status" value="1"/>
</dbReference>
<feature type="domain" description="IspG TIM-barrel" evidence="8">
    <location>
        <begin position="21"/>
        <end position="291"/>
    </location>
</feature>
<dbReference type="STRING" id="29421.B2M20_03160"/>
<keyword evidence="1 7" id="KW-0004">4Fe-4S</keyword>
<dbReference type="PANTHER" id="PTHR30454">
    <property type="entry name" value="4-HYDROXY-3-METHYLBUT-2-EN-1-YL DIPHOSPHATE SYNTHASE"/>
    <property type="match status" value="1"/>
</dbReference>
<evidence type="ECO:0000313" key="11">
    <source>
        <dbReference type="Proteomes" id="UP000189940"/>
    </source>
</evidence>
<dbReference type="RefSeq" id="WP_079445649.1">
    <property type="nucleotide sequence ID" value="NZ_JAVDPZ010000008.1"/>
</dbReference>
<comment type="pathway">
    <text evidence="7">Isoprenoid biosynthesis; isopentenyl diphosphate biosynthesis via DXP pathway; isopentenyl diphosphate from 1-deoxy-D-xylulose 5-phosphate: step 5/6.</text>
</comment>
<evidence type="ECO:0000256" key="6">
    <source>
        <dbReference type="ARBA" id="ARBA00023229"/>
    </source>
</evidence>
<dbReference type="OrthoDB" id="9803214at2"/>
<feature type="binding site" evidence="7">
    <location>
        <position position="356"/>
    </location>
    <ligand>
        <name>[4Fe-4S] cluster</name>
        <dbReference type="ChEBI" id="CHEBI:49883"/>
    </ligand>
</feature>
<dbReference type="EMBL" id="MWPQ01000009">
    <property type="protein sequence ID" value="OPH84146.1"/>
    <property type="molecule type" value="Genomic_DNA"/>
</dbReference>
<feature type="domain" description="IspG C-terminal" evidence="9">
    <location>
        <begin position="307"/>
        <end position="407"/>
    </location>
</feature>
<evidence type="ECO:0000259" key="9">
    <source>
        <dbReference type="Pfam" id="PF26540"/>
    </source>
</evidence>
<dbReference type="NCBIfam" id="TIGR00612">
    <property type="entry name" value="ispG_gcpE"/>
    <property type="match status" value="1"/>
</dbReference>
<feature type="binding site" evidence="7">
    <location>
        <position position="310"/>
    </location>
    <ligand>
        <name>[4Fe-4S] cluster</name>
        <dbReference type="ChEBI" id="CHEBI:49883"/>
    </ligand>
</feature>
<dbReference type="UniPathway" id="UPA00056">
    <property type="reaction ID" value="UER00096"/>
</dbReference>
<dbReference type="GO" id="GO:0019288">
    <property type="term" value="P:isopentenyl diphosphate biosynthetic process, methylerythritol 4-phosphate pathway"/>
    <property type="evidence" value="ECO:0007669"/>
    <property type="project" value="UniProtKB-UniRule"/>
</dbReference>
<dbReference type="AlphaFoldDB" id="A0A1V4I1P2"/>
<dbReference type="GO" id="GO:0005506">
    <property type="term" value="F:iron ion binding"/>
    <property type="evidence" value="ECO:0007669"/>
    <property type="project" value="InterPro"/>
</dbReference>
<dbReference type="Pfam" id="PF26540">
    <property type="entry name" value="GcpE_C"/>
    <property type="match status" value="1"/>
</dbReference>
<dbReference type="InterPro" id="IPR011005">
    <property type="entry name" value="Dihydropteroate_synth-like_sf"/>
</dbReference>
<dbReference type="Pfam" id="PF04551">
    <property type="entry name" value="GcpE"/>
    <property type="match status" value="1"/>
</dbReference>
<dbReference type="PANTHER" id="PTHR30454:SF0">
    <property type="entry name" value="4-HYDROXY-3-METHYLBUT-2-EN-1-YL DIPHOSPHATE SYNTHASE (FERREDOXIN), CHLOROPLASTIC"/>
    <property type="match status" value="1"/>
</dbReference>
<keyword evidence="3 7" id="KW-0560">Oxidoreductase</keyword>
<evidence type="ECO:0000256" key="1">
    <source>
        <dbReference type="ARBA" id="ARBA00022485"/>
    </source>
</evidence>
<dbReference type="InterPro" id="IPR058579">
    <property type="entry name" value="IspG_C"/>
</dbReference>
<dbReference type="GO" id="GO:0141197">
    <property type="term" value="F:4-hydroxy-3-methylbut-2-enyl-diphosphate synthase activity (flavodoxin)"/>
    <property type="evidence" value="ECO:0007669"/>
    <property type="project" value="UniProtKB-EC"/>
</dbReference>
<dbReference type="PIRSF" id="PIRSF004640">
    <property type="entry name" value="IspG"/>
    <property type="match status" value="1"/>
</dbReference>
<name>A0A1V4I1P2_NITVU</name>
<keyword evidence="2 7" id="KW-0479">Metal-binding</keyword>
<dbReference type="Proteomes" id="UP000189940">
    <property type="component" value="Unassembled WGS sequence"/>
</dbReference>
<reference evidence="10 11" key="1">
    <citation type="submission" date="2017-02" db="EMBL/GenBank/DDBJ databases">
        <title>Genome sequence of the nitrite-oxidizing bacterium Nitrobacter vulgaris strain Ab1.</title>
        <authorList>
            <person name="Mellbye B.L."/>
            <person name="Davis E.W."/>
            <person name="Spieck E."/>
            <person name="Chang J.H."/>
            <person name="Bottomley P.J."/>
            <person name="Sayavedra-Soto L.A."/>
        </authorList>
    </citation>
    <scope>NUCLEOTIDE SEQUENCE [LARGE SCALE GENOMIC DNA]</scope>
    <source>
        <strain evidence="10 11">Ab1</strain>
    </source>
</reference>
<evidence type="ECO:0000256" key="7">
    <source>
        <dbReference type="HAMAP-Rule" id="MF_00159"/>
    </source>
</evidence>
<keyword evidence="11" id="KW-1185">Reference proteome</keyword>
<dbReference type="EC" id="1.17.7.3" evidence="7"/>
<feature type="binding site" evidence="7">
    <location>
        <position position="363"/>
    </location>
    <ligand>
        <name>[4Fe-4S] cluster</name>
        <dbReference type="ChEBI" id="CHEBI:49883"/>
    </ligand>
</feature>
<comment type="caution">
    <text evidence="10">The sequence shown here is derived from an EMBL/GenBank/DDBJ whole genome shotgun (WGS) entry which is preliminary data.</text>
</comment>
<keyword evidence="6 7" id="KW-0414">Isoprene biosynthesis</keyword>
<comment type="similarity">
    <text evidence="7">Belongs to the IspG family.</text>
</comment>
<accession>A0A1V4I1P2</accession>
<gene>
    <name evidence="7" type="primary">ispG</name>
    <name evidence="10" type="ORF">B2M20_03160</name>
</gene>
<dbReference type="InterPro" id="IPR045854">
    <property type="entry name" value="NO2/SO3_Rdtase_4Fe4S_sf"/>
</dbReference>
<dbReference type="InterPro" id="IPR058578">
    <property type="entry name" value="IspG_TIM"/>
</dbReference>
<sequence>MNKFESPSDIDVAGPSPRHTTTQVMVGNVAVGGGAPIVVQSMTNTDTADVEGTIAQVAALSRAGSEMVRITVDRDEAAAAVPYIRDGLRKRGITTPLIGDFHYIGHKLLAEHPACAEALDKYRINPGNVGFKNKRDSQFTDIVEMAIKYGKAVRIGANWGSLDQELLTKLMEENANSAAPRDARAVTREAMVQSALLSAKRAEEIGLPKNKMVLSAKVSAVQDLIAVYQTLASRSDYAIHLGLTEAGMGSKGIVASSAALGILLQQGIGDTIRISLTPEPGGDRTLEVQVAQELLQTMGFRTFVPLVAACPGCGRTTSTTFQELARSIQDFIRDEMPNWKAQYPGVEQLNVAVMGCIVNGPGESKHADIGISLPGTGEAPAAPVFVDGKKFKTLRGPAIAQDFKALVIDYIEQRYGNGAKARAEAVSAAE</sequence>
<evidence type="ECO:0000256" key="4">
    <source>
        <dbReference type="ARBA" id="ARBA00023004"/>
    </source>
</evidence>
<dbReference type="SUPFAM" id="SSF56014">
    <property type="entry name" value="Nitrite and sulphite reductase 4Fe-4S domain-like"/>
    <property type="match status" value="1"/>
</dbReference>
<keyword evidence="5 7" id="KW-0411">Iron-sulfur</keyword>
<dbReference type="GO" id="GO:0051539">
    <property type="term" value="F:4 iron, 4 sulfur cluster binding"/>
    <property type="evidence" value="ECO:0007669"/>
    <property type="project" value="UniProtKB-UniRule"/>
</dbReference>
<dbReference type="Gene3D" id="3.30.413.10">
    <property type="entry name" value="Sulfite Reductase Hemoprotein, domain 1"/>
    <property type="match status" value="1"/>
</dbReference>
<dbReference type="InterPro" id="IPR004588">
    <property type="entry name" value="IspG_bac-typ"/>
</dbReference>
<comment type="function">
    <text evidence="7">Converts 2C-methyl-D-erythritol 2,4-cyclodiphosphate (ME-2,4cPP) into 1-hydroxy-2-methyl-2-(E)-butenyl 4-diphosphate.</text>
</comment>
<protein>
    <recommendedName>
        <fullName evidence="7">4-hydroxy-3-methylbut-2-en-1-yl diphosphate synthase (flavodoxin)</fullName>
        <ecNumber evidence="7">1.17.7.3</ecNumber>
    </recommendedName>
    <alternativeName>
        <fullName evidence="7">1-hydroxy-2-methyl-2-(E)-butenyl 4-diphosphate synthase</fullName>
    </alternativeName>
</protein>
<dbReference type="GO" id="GO:0046429">
    <property type="term" value="F:4-hydroxy-3-methylbut-2-en-1-yl diphosphate synthase activity (ferredoxin)"/>
    <property type="evidence" value="ECO:0007669"/>
    <property type="project" value="UniProtKB-UniRule"/>
</dbReference>
<evidence type="ECO:0000256" key="5">
    <source>
        <dbReference type="ARBA" id="ARBA00023014"/>
    </source>
</evidence>
<proteinExistence type="inferred from homology"/>
<dbReference type="HAMAP" id="MF_00159">
    <property type="entry name" value="IspG"/>
    <property type="match status" value="1"/>
</dbReference>
<dbReference type="InterPro" id="IPR016425">
    <property type="entry name" value="IspG_bac"/>
</dbReference>
<evidence type="ECO:0000256" key="3">
    <source>
        <dbReference type="ARBA" id="ARBA00023002"/>
    </source>
</evidence>
<dbReference type="Gene3D" id="3.20.20.20">
    <property type="entry name" value="Dihydropteroate synthase-like"/>
    <property type="match status" value="1"/>
</dbReference>
<dbReference type="GO" id="GO:0016114">
    <property type="term" value="P:terpenoid biosynthetic process"/>
    <property type="evidence" value="ECO:0007669"/>
    <property type="project" value="InterPro"/>
</dbReference>
<evidence type="ECO:0000256" key="2">
    <source>
        <dbReference type="ARBA" id="ARBA00022723"/>
    </source>
</evidence>
<feature type="binding site" evidence="7">
    <location>
        <position position="313"/>
    </location>
    <ligand>
        <name>[4Fe-4S] cluster</name>
        <dbReference type="ChEBI" id="CHEBI:49883"/>
    </ligand>
</feature>
<dbReference type="NCBIfam" id="NF001540">
    <property type="entry name" value="PRK00366.1"/>
    <property type="match status" value="1"/>
</dbReference>
<evidence type="ECO:0000313" key="10">
    <source>
        <dbReference type="EMBL" id="OPH84146.1"/>
    </source>
</evidence>
<comment type="cofactor">
    <cofactor evidence="7">
        <name>[4Fe-4S] cluster</name>
        <dbReference type="ChEBI" id="CHEBI:49883"/>
    </cofactor>
    <text evidence="7">Binds 1 [4Fe-4S] cluster.</text>
</comment>
<organism evidence="10 11">
    <name type="scientific">Nitrobacter vulgaris</name>
    <dbReference type="NCBI Taxonomy" id="29421"/>
    <lineage>
        <taxon>Bacteria</taxon>
        <taxon>Pseudomonadati</taxon>
        <taxon>Pseudomonadota</taxon>
        <taxon>Alphaproteobacteria</taxon>
        <taxon>Hyphomicrobiales</taxon>
        <taxon>Nitrobacteraceae</taxon>
        <taxon>Nitrobacter</taxon>
    </lineage>
</organism>
<keyword evidence="4 7" id="KW-0408">Iron</keyword>
<comment type="catalytic activity">
    <reaction evidence="7">
        <text>(2E)-4-hydroxy-3-methylbut-2-enyl diphosphate + oxidized [flavodoxin] + H2O + 2 H(+) = 2-C-methyl-D-erythritol 2,4-cyclic diphosphate + reduced [flavodoxin]</text>
        <dbReference type="Rhea" id="RHEA:43604"/>
        <dbReference type="Rhea" id="RHEA-COMP:10622"/>
        <dbReference type="Rhea" id="RHEA-COMP:10623"/>
        <dbReference type="ChEBI" id="CHEBI:15377"/>
        <dbReference type="ChEBI" id="CHEBI:15378"/>
        <dbReference type="ChEBI" id="CHEBI:57618"/>
        <dbReference type="ChEBI" id="CHEBI:58210"/>
        <dbReference type="ChEBI" id="CHEBI:58483"/>
        <dbReference type="ChEBI" id="CHEBI:128753"/>
        <dbReference type="EC" id="1.17.7.3"/>
    </reaction>
</comment>
<evidence type="ECO:0000259" key="8">
    <source>
        <dbReference type="Pfam" id="PF04551"/>
    </source>
</evidence>